<evidence type="ECO:0000313" key="9">
    <source>
        <dbReference type="Proteomes" id="UP001156903"/>
    </source>
</evidence>
<evidence type="ECO:0000313" key="8">
    <source>
        <dbReference type="EMBL" id="GLS13798.1"/>
    </source>
</evidence>
<feature type="transmembrane region" description="Helical" evidence="7">
    <location>
        <begin position="168"/>
        <end position="194"/>
    </location>
</feature>
<dbReference type="EMBL" id="BSPB01000006">
    <property type="protein sequence ID" value="GLS13798.1"/>
    <property type="molecule type" value="Genomic_DNA"/>
</dbReference>
<gene>
    <name evidence="8" type="primary">mdcF</name>
    <name evidence="8" type="ORF">GCM10007935_12280</name>
</gene>
<evidence type="ECO:0000256" key="4">
    <source>
        <dbReference type="ARBA" id="ARBA00022692"/>
    </source>
</evidence>
<keyword evidence="2" id="KW-0813">Transport</keyword>
<comment type="caution">
    <text evidence="8">The sequence shown here is derived from an EMBL/GenBank/DDBJ whole genome shotgun (WGS) entry which is preliminary data.</text>
</comment>
<reference evidence="9" key="1">
    <citation type="journal article" date="2019" name="Int. J. Syst. Evol. Microbiol.">
        <title>The Global Catalogue of Microorganisms (GCM) 10K type strain sequencing project: providing services to taxonomists for standard genome sequencing and annotation.</title>
        <authorList>
            <consortium name="The Broad Institute Genomics Platform"/>
            <consortium name="The Broad Institute Genome Sequencing Center for Infectious Disease"/>
            <person name="Wu L."/>
            <person name="Ma J."/>
        </authorList>
    </citation>
    <scope>NUCLEOTIDE SEQUENCE [LARGE SCALE GENOMIC DNA]</scope>
    <source>
        <strain evidence="9">NBRC 109341</strain>
    </source>
</reference>
<feature type="transmembrane region" description="Helical" evidence="7">
    <location>
        <begin position="34"/>
        <end position="53"/>
    </location>
</feature>
<sequence>MLDILAITGPIYLCILAGYATTRAGLFAPADMRVFGKFVINLALPALLFNALSQRTVAEIFNGPYLLAYTLANLAVLTIGFVWMRFGQRSSMSLAGTVAMGMTCPNSGFVGYPVALLTLGASTAGVSLALNMVVENLLIIPLLLALTDLDGDGQGDWRRSVAQALKGVLRNPMIIAIVAGTLVSLAGLALPSALSRTVTLFAQASGALSLFVIGGSLVGLKAPSGTGGQIVGIALGKLVLHPLLMLGLLWWVVPVADPALRQALVLTCALPMFGIYAILAQRHGHAGLASAALLVTTLAAFFSLSGLLWLLQHGSGWLG</sequence>
<evidence type="ECO:0000256" key="7">
    <source>
        <dbReference type="SAM" id="Phobius"/>
    </source>
</evidence>
<evidence type="ECO:0000256" key="2">
    <source>
        <dbReference type="ARBA" id="ARBA00022448"/>
    </source>
</evidence>
<organism evidence="8 9">
    <name type="scientific">Hydrogenophaga electricum</name>
    <dbReference type="NCBI Taxonomy" id="1230953"/>
    <lineage>
        <taxon>Bacteria</taxon>
        <taxon>Pseudomonadati</taxon>
        <taxon>Pseudomonadota</taxon>
        <taxon>Betaproteobacteria</taxon>
        <taxon>Burkholderiales</taxon>
        <taxon>Comamonadaceae</taxon>
        <taxon>Hydrogenophaga</taxon>
    </lineage>
</organism>
<name>A0ABQ6C084_9BURK</name>
<feature type="transmembrane region" description="Helical" evidence="7">
    <location>
        <begin position="230"/>
        <end position="253"/>
    </location>
</feature>
<dbReference type="Proteomes" id="UP001156903">
    <property type="component" value="Unassembled WGS sequence"/>
</dbReference>
<feature type="transmembrane region" description="Helical" evidence="7">
    <location>
        <begin position="6"/>
        <end position="22"/>
    </location>
</feature>
<evidence type="ECO:0000256" key="5">
    <source>
        <dbReference type="ARBA" id="ARBA00022989"/>
    </source>
</evidence>
<evidence type="ECO:0000256" key="3">
    <source>
        <dbReference type="ARBA" id="ARBA00022475"/>
    </source>
</evidence>
<keyword evidence="5 7" id="KW-1133">Transmembrane helix</keyword>
<dbReference type="InterPro" id="IPR004776">
    <property type="entry name" value="Mem_transp_PIN-like"/>
</dbReference>
<dbReference type="PANTHER" id="PTHR36838:SF1">
    <property type="entry name" value="SLR1864 PROTEIN"/>
    <property type="match status" value="1"/>
</dbReference>
<evidence type="ECO:0000256" key="6">
    <source>
        <dbReference type="ARBA" id="ARBA00023136"/>
    </source>
</evidence>
<feature type="transmembrane region" description="Helical" evidence="7">
    <location>
        <begin position="128"/>
        <end position="147"/>
    </location>
</feature>
<keyword evidence="6 7" id="KW-0472">Membrane</keyword>
<feature type="transmembrane region" description="Helical" evidence="7">
    <location>
        <begin position="291"/>
        <end position="311"/>
    </location>
</feature>
<keyword evidence="9" id="KW-1185">Reference proteome</keyword>
<proteinExistence type="predicted"/>
<feature type="transmembrane region" description="Helical" evidence="7">
    <location>
        <begin position="98"/>
        <end position="122"/>
    </location>
</feature>
<feature type="transmembrane region" description="Helical" evidence="7">
    <location>
        <begin position="200"/>
        <end position="218"/>
    </location>
</feature>
<protein>
    <submittedName>
        <fullName evidence="8">Transporter</fullName>
    </submittedName>
</protein>
<keyword evidence="3" id="KW-1003">Cell membrane</keyword>
<dbReference type="Pfam" id="PF03547">
    <property type="entry name" value="Mem_trans"/>
    <property type="match status" value="1"/>
</dbReference>
<comment type="subcellular location">
    <subcellularLocation>
        <location evidence="1">Membrane</location>
        <topology evidence="1">Multi-pass membrane protein</topology>
    </subcellularLocation>
</comment>
<keyword evidence="4 7" id="KW-0812">Transmembrane</keyword>
<dbReference type="RefSeq" id="WP_234263492.1">
    <property type="nucleotide sequence ID" value="NZ_BSPB01000006.1"/>
</dbReference>
<feature type="transmembrane region" description="Helical" evidence="7">
    <location>
        <begin position="259"/>
        <end position="279"/>
    </location>
</feature>
<feature type="transmembrane region" description="Helical" evidence="7">
    <location>
        <begin position="65"/>
        <end position="86"/>
    </location>
</feature>
<evidence type="ECO:0000256" key="1">
    <source>
        <dbReference type="ARBA" id="ARBA00004141"/>
    </source>
</evidence>
<dbReference type="PANTHER" id="PTHR36838">
    <property type="entry name" value="AUXIN EFFLUX CARRIER FAMILY PROTEIN"/>
    <property type="match status" value="1"/>
</dbReference>
<accession>A0ABQ6C084</accession>